<dbReference type="Gene3D" id="3.30.70.920">
    <property type="match status" value="1"/>
</dbReference>
<reference evidence="5" key="1">
    <citation type="submission" date="2021-03" db="EMBL/GenBank/DDBJ databases">
        <title>Whole genome sequence of Streptomyces bomunensis MMS17-BM035.</title>
        <authorList>
            <person name="Lee J.H."/>
        </authorList>
    </citation>
    <scope>NUCLEOTIDE SEQUENCE</scope>
    <source>
        <strain evidence="5">MMS17-BM035</strain>
    </source>
</reference>
<gene>
    <name evidence="5" type="ORF">JFN87_30655</name>
</gene>
<dbReference type="InterPro" id="IPR000485">
    <property type="entry name" value="AsnC-type_HTH_dom"/>
</dbReference>
<dbReference type="PRINTS" id="PR00033">
    <property type="entry name" value="HTHASNC"/>
</dbReference>
<dbReference type="PANTHER" id="PTHR30154:SF34">
    <property type="entry name" value="TRANSCRIPTIONAL REGULATOR AZLB"/>
    <property type="match status" value="1"/>
</dbReference>
<dbReference type="Pfam" id="PF13404">
    <property type="entry name" value="HTH_AsnC-type"/>
    <property type="match status" value="2"/>
</dbReference>
<dbReference type="AlphaFoldDB" id="A0A940S0Y3"/>
<comment type="caution">
    <text evidence="5">The sequence shown here is derived from an EMBL/GenBank/DDBJ whole genome shotgun (WGS) entry which is preliminary data.</text>
</comment>
<dbReference type="Pfam" id="PF01037">
    <property type="entry name" value="AsnC_trans_reg"/>
    <property type="match status" value="1"/>
</dbReference>
<evidence type="ECO:0000256" key="2">
    <source>
        <dbReference type="ARBA" id="ARBA00023125"/>
    </source>
</evidence>
<keyword evidence="2" id="KW-0238">DNA-binding</keyword>
<proteinExistence type="predicted"/>
<dbReference type="InterPro" id="IPR036388">
    <property type="entry name" value="WH-like_DNA-bd_sf"/>
</dbReference>
<sequence length="342" mass="35938">MARSSADSVLSPTDQRLVAALQCDGRLTAERAAQVLGLSPAVVRRRLHALGADGTVRVVVSPVALPRGGGSTGALFLRIRVLRGKLDTIVAALAARDDIPFIDVTTSGDEIFAVARTEPGSRDPLVFRQLPSTQAVTSLESASILHAFRFTSEWRHQALTAPERAALTPGDPPAETASAAASPDLYGVDTDALEQALIEALAPDARLSAAALAARTGHPESTVRRRLARLTAQGRLITQVLVDPHRLGLPIEAKLLLHVTPDHLAAAGQALADHPSVHGAYATSGPSNLHAAAYFPDLAALYGFLSHDLAGLGISHVETAIVSRVVKRTPAPAARRLVAWHS</sequence>
<evidence type="ECO:0000259" key="4">
    <source>
        <dbReference type="PROSITE" id="PS50956"/>
    </source>
</evidence>
<evidence type="ECO:0000313" key="5">
    <source>
        <dbReference type="EMBL" id="MBP0461783.1"/>
    </source>
</evidence>
<dbReference type="PROSITE" id="PS50956">
    <property type="entry name" value="HTH_ASNC_2"/>
    <property type="match status" value="1"/>
</dbReference>
<keyword evidence="6" id="KW-1185">Reference proteome</keyword>
<feature type="domain" description="HTH asnC-type" evidence="4">
    <location>
        <begin position="191"/>
        <end position="250"/>
    </location>
</feature>
<evidence type="ECO:0000313" key="6">
    <source>
        <dbReference type="Proteomes" id="UP000670475"/>
    </source>
</evidence>
<organism evidence="5 6">
    <name type="scientific">Streptomyces montanisoli</name>
    <dbReference type="NCBI Taxonomy" id="2798581"/>
    <lineage>
        <taxon>Bacteria</taxon>
        <taxon>Bacillati</taxon>
        <taxon>Actinomycetota</taxon>
        <taxon>Actinomycetes</taxon>
        <taxon>Kitasatosporales</taxon>
        <taxon>Streptomycetaceae</taxon>
        <taxon>Streptomyces</taxon>
    </lineage>
</organism>
<dbReference type="Proteomes" id="UP000670475">
    <property type="component" value="Unassembled WGS sequence"/>
</dbReference>
<keyword evidence="3" id="KW-0804">Transcription</keyword>
<dbReference type="GO" id="GO:0005829">
    <property type="term" value="C:cytosol"/>
    <property type="evidence" value="ECO:0007669"/>
    <property type="project" value="TreeGrafter"/>
</dbReference>
<dbReference type="SMART" id="SM00344">
    <property type="entry name" value="HTH_ASNC"/>
    <property type="match status" value="2"/>
</dbReference>
<dbReference type="GO" id="GO:0043200">
    <property type="term" value="P:response to amino acid"/>
    <property type="evidence" value="ECO:0007669"/>
    <property type="project" value="TreeGrafter"/>
</dbReference>
<evidence type="ECO:0000256" key="1">
    <source>
        <dbReference type="ARBA" id="ARBA00023015"/>
    </source>
</evidence>
<dbReference type="InterPro" id="IPR036390">
    <property type="entry name" value="WH_DNA-bd_sf"/>
</dbReference>
<dbReference type="SUPFAM" id="SSF46785">
    <property type="entry name" value="Winged helix' DNA-binding domain"/>
    <property type="match status" value="2"/>
</dbReference>
<dbReference type="InterPro" id="IPR019887">
    <property type="entry name" value="Tscrpt_reg_AsnC/Lrp_C"/>
</dbReference>
<dbReference type="SUPFAM" id="SSF54909">
    <property type="entry name" value="Dimeric alpha+beta barrel"/>
    <property type="match status" value="1"/>
</dbReference>
<evidence type="ECO:0000256" key="3">
    <source>
        <dbReference type="ARBA" id="ARBA00023163"/>
    </source>
</evidence>
<dbReference type="EMBL" id="JAGIQL010000231">
    <property type="protein sequence ID" value="MBP0461783.1"/>
    <property type="molecule type" value="Genomic_DNA"/>
</dbReference>
<dbReference type="Gene3D" id="1.10.10.10">
    <property type="entry name" value="Winged helix-like DNA-binding domain superfamily/Winged helix DNA-binding domain"/>
    <property type="match status" value="2"/>
</dbReference>
<name>A0A940S0Y3_9ACTN</name>
<dbReference type="InterPro" id="IPR019888">
    <property type="entry name" value="Tscrpt_reg_AsnC-like"/>
</dbReference>
<protein>
    <submittedName>
        <fullName evidence="5">Lrp/AsnC family transcriptional regulator</fullName>
    </submittedName>
</protein>
<accession>A0A940S0Y3</accession>
<dbReference type="InterPro" id="IPR011008">
    <property type="entry name" value="Dimeric_a/b-barrel"/>
</dbReference>
<keyword evidence="1" id="KW-0805">Transcription regulation</keyword>
<dbReference type="GO" id="GO:0043565">
    <property type="term" value="F:sequence-specific DNA binding"/>
    <property type="evidence" value="ECO:0007669"/>
    <property type="project" value="InterPro"/>
</dbReference>
<dbReference type="RefSeq" id="WP_209345390.1">
    <property type="nucleotide sequence ID" value="NZ_JAGIQL010000231.1"/>
</dbReference>
<dbReference type="PANTHER" id="PTHR30154">
    <property type="entry name" value="LEUCINE-RESPONSIVE REGULATORY PROTEIN"/>
    <property type="match status" value="1"/>
</dbReference>